<protein>
    <submittedName>
        <fullName evidence="3">Putative members of chemokine-like factor super family</fullName>
    </submittedName>
</protein>
<dbReference type="GO" id="GO:0019991">
    <property type="term" value="P:septate junction assembly"/>
    <property type="evidence" value="ECO:0007669"/>
    <property type="project" value="InterPro"/>
</dbReference>
<dbReference type="GO" id="GO:0005886">
    <property type="term" value="C:plasma membrane"/>
    <property type="evidence" value="ECO:0007669"/>
    <property type="project" value="TreeGrafter"/>
</dbReference>
<evidence type="ECO:0000313" key="3">
    <source>
        <dbReference type="EMBL" id="JAI55159.1"/>
    </source>
</evidence>
<dbReference type="AlphaFoldDB" id="A0A0P4VQ77"/>
<accession>A0A0P4VQ77</accession>
<proteinExistence type="evidence at transcript level"/>
<feature type="transmembrane region" description="Helical" evidence="1">
    <location>
        <begin position="107"/>
        <end position="125"/>
    </location>
</feature>
<keyword evidence="1" id="KW-1133">Transmembrane helix</keyword>
<keyword evidence="1" id="KW-0472">Membrane</keyword>
<feature type="transmembrane region" description="Helical" evidence="1">
    <location>
        <begin position="36"/>
        <end position="56"/>
    </location>
</feature>
<dbReference type="EMBL" id="GDKW01001436">
    <property type="protein sequence ID" value="JAI55159.1"/>
    <property type="molecule type" value="mRNA"/>
</dbReference>
<reference evidence="3" key="1">
    <citation type="journal article" date="2016" name="PLoS Negl. Trop. Dis.">
        <title>A Deep Insight into the Sialome of Rhodnius neglectus, a Vector of Chagas Disease.</title>
        <authorList>
            <person name="Santiago P.B."/>
            <person name="Assumpcao T.C."/>
            <person name="Araujo C.N."/>
            <person name="Bastos I.M."/>
            <person name="Neves D."/>
            <person name="Silva I.G."/>
            <person name="Charneau S."/>
            <person name="Queiroz R.M."/>
            <person name="Raiol T."/>
            <person name="Oliveira J.V."/>
            <person name="Sousa M.V."/>
            <person name="Calvo E."/>
            <person name="Ribeiro J.M."/>
            <person name="Santana J.M."/>
        </authorList>
    </citation>
    <scope>NUCLEOTIDE SEQUENCE</scope>
    <source>
        <tissue evidence="3">Salivary glands</tissue>
    </source>
</reference>
<dbReference type="Pfam" id="PF24985">
    <property type="entry name" value="DUF7775"/>
    <property type="match status" value="1"/>
</dbReference>
<evidence type="ECO:0000256" key="1">
    <source>
        <dbReference type="SAM" id="Phobius"/>
    </source>
</evidence>
<feature type="transmembrane region" description="Helical" evidence="1">
    <location>
        <begin position="7"/>
        <end position="24"/>
    </location>
</feature>
<dbReference type="PANTHER" id="PTHR36692">
    <property type="entry name" value="PROTEIN SNAKESKIN"/>
    <property type="match status" value="1"/>
</dbReference>
<dbReference type="InterPro" id="IPR056677">
    <property type="entry name" value="DUF7775"/>
</dbReference>
<feature type="domain" description="DUF7775" evidence="2">
    <location>
        <begin position="7"/>
        <end position="89"/>
    </location>
</feature>
<sequence>MAFNLATLLKIAELVMAIIIYWMHYNTYEADNYVHVFVIMTTFAGFLIVLIGNVLGHLTGHANNRTMDIFYCVAGAALYIASGSLTIQHFNGWKFDSSKTNLGLTKGSLAIIQGAIFIVDAFFSFRSSQ</sequence>
<dbReference type="PANTHER" id="PTHR36692:SF2">
    <property type="entry name" value="GEO12064P1"/>
    <property type="match status" value="1"/>
</dbReference>
<keyword evidence="1" id="KW-0812">Transmembrane</keyword>
<evidence type="ECO:0000259" key="2">
    <source>
        <dbReference type="Pfam" id="PF24985"/>
    </source>
</evidence>
<organism evidence="3">
    <name type="scientific">Rhodnius neglectus</name>
    <dbReference type="NCBI Taxonomy" id="72488"/>
    <lineage>
        <taxon>Eukaryota</taxon>
        <taxon>Metazoa</taxon>
        <taxon>Ecdysozoa</taxon>
        <taxon>Arthropoda</taxon>
        <taxon>Hexapoda</taxon>
        <taxon>Insecta</taxon>
        <taxon>Pterygota</taxon>
        <taxon>Neoptera</taxon>
        <taxon>Paraneoptera</taxon>
        <taxon>Hemiptera</taxon>
        <taxon>Heteroptera</taxon>
        <taxon>Panheteroptera</taxon>
        <taxon>Cimicomorpha</taxon>
        <taxon>Reduviidae</taxon>
        <taxon>Triatominae</taxon>
        <taxon>Rhodnius</taxon>
    </lineage>
</organism>
<name>A0A0P4VQ77_9HEMI</name>
<dbReference type="InterPro" id="IPR038976">
    <property type="entry name" value="Ssk"/>
</dbReference>
<feature type="transmembrane region" description="Helical" evidence="1">
    <location>
        <begin position="68"/>
        <end position="87"/>
    </location>
</feature>